<feature type="transmembrane region" description="Helical" evidence="6">
    <location>
        <begin position="129"/>
        <end position="146"/>
    </location>
</feature>
<evidence type="ECO:0000313" key="8">
    <source>
        <dbReference type="EMBL" id="AIF49305.1"/>
    </source>
</evidence>
<dbReference type="HOGENOM" id="CLU_053152_4_0_6"/>
<dbReference type="InterPro" id="IPR010432">
    <property type="entry name" value="RDD"/>
</dbReference>
<keyword evidence="5 6" id="KW-0472">Membrane</keyword>
<dbReference type="OrthoDB" id="9793824at2"/>
<dbReference type="RefSeq" id="WP_038580113.1">
    <property type="nucleotide sequence ID" value="NZ_ALOY01000099.1"/>
</dbReference>
<dbReference type="STRING" id="1217721.HY57_19635"/>
<proteinExistence type="predicted"/>
<evidence type="ECO:0000256" key="2">
    <source>
        <dbReference type="ARBA" id="ARBA00022475"/>
    </source>
</evidence>
<dbReference type="InterPro" id="IPR051791">
    <property type="entry name" value="Pra-immunoreactive"/>
</dbReference>
<dbReference type="GO" id="GO:0005886">
    <property type="term" value="C:plasma membrane"/>
    <property type="evidence" value="ECO:0007669"/>
    <property type="project" value="UniProtKB-SubCell"/>
</dbReference>
<keyword evidence="2" id="KW-1003">Cell membrane</keyword>
<keyword evidence="3 6" id="KW-0812">Transmembrane</keyword>
<feature type="domain" description="RDD" evidence="7">
    <location>
        <begin position="12"/>
        <end position="159"/>
    </location>
</feature>
<reference evidence="8 9" key="1">
    <citation type="submission" date="2014-07" db="EMBL/GenBank/DDBJ databases">
        <title>Complete Genome Sequence of Dyella japonica Strain A8 Isolated from Malaysian Tropical Soil.</title>
        <authorList>
            <person name="Hui R.K.H."/>
            <person name="Chen J.-W."/>
            <person name="Chan K.-G."/>
            <person name="Leung F.C.C."/>
        </authorList>
    </citation>
    <scope>NUCLEOTIDE SEQUENCE [LARGE SCALE GENOMIC DNA]</scope>
    <source>
        <strain evidence="8 9">A8</strain>
    </source>
</reference>
<dbReference type="Pfam" id="PF06271">
    <property type="entry name" value="RDD"/>
    <property type="match status" value="1"/>
</dbReference>
<protein>
    <submittedName>
        <fullName evidence="8">Transporter</fullName>
    </submittedName>
</protein>
<feature type="transmembrane region" description="Helical" evidence="6">
    <location>
        <begin position="20"/>
        <end position="37"/>
    </location>
</feature>
<name>A0A075K5B7_9GAMM</name>
<dbReference type="PANTHER" id="PTHR36115">
    <property type="entry name" value="PROLINE-RICH ANTIGEN HOMOLOG-RELATED"/>
    <property type="match status" value="1"/>
</dbReference>
<feature type="transmembrane region" description="Helical" evidence="6">
    <location>
        <begin position="57"/>
        <end position="76"/>
    </location>
</feature>
<evidence type="ECO:0000256" key="4">
    <source>
        <dbReference type="ARBA" id="ARBA00022989"/>
    </source>
</evidence>
<accession>A0A075K5B7</accession>
<dbReference type="Proteomes" id="UP000027987">
    <property type="component" value="Chromosome"/>
</dbReference>
<dbReference type="PATRIC" id="fig|1217721.7.peg.4023"/>
<dbReference type="EMBL" id="CP008884">
    <property type="protein sequence ID" value="AIF49305.1"/>
    <property type="molecule type" value="Genomic_DNA"/>
</dbReference>
<keyword evidence="9" id="KW-1185">Reference proteome</keyword>
<evidence type="ECO:0000256" key="6">
    <source>
        <dbReference type="SAM" id="Phobius"/>
    </source>
</evidence>
<feature type="transmembrane region" description="Helical" evidence="6">
    <location>
        <begin position="104"/>
        <end position="123"/>
    </location>
</feature>
<evidence type="ECO:0000256" key="5">
    <source>
        <dbReference type="ARBA" id="ARBA00023136"/>
    </source>
</evidence>
<gene>
    <name evidence="8" type="ORF">HY57_19635</name>
</gene>
<evidence type="ECO:0000256" key="3">
    <source>
        <dbReference type="ARBA" id="ARBA00022692"/>
    </source>
</evidence>
<organism evidence="8 9">
    <name type="scientific">Dyella japonica A8</name>
    <dbReference type="NCBI Taxonomy" id="1217721"/>
    <lineage>
        <taxon>Bacteria</taxon>
        <taxon>Pseudomonadati</taxon>
        <taxon>Pseudomonadota</taxon>
        <taxon>Gammaproteobacteria</taxon>
        <taxon>Lysobacterales</taxon>
        <taxon>Rhodanobacteraceae</taxon>
        <taxon>Dyella</taxon>
    </lineage>
</organism>
<dbReference type="PANTHER" id="PTHR36115:SF10">
    <property type="entry name" value="RDD DOMAIN-CONTAINING PROTEIN"/>
    <property type="match status" value="1"/>
</dbReference>
<keyword evidence="4 6" id="KW-1133">Transmembrane helix</keyword>
<comment type="subcellular location">
    <subcellularLocation>
        <location evidence="1">Cell membrane</location>
        <topology evidence="1">Multi-pass membrane protein</topology>
    </subcellularLocation>
</comment>
<sequence>MSSTAATDVYCPLWRRLAALVYDLLAVVAIVMVVGYVCQRVTGGTVVTTDGHAHIAWWYQPLQAVVVSAYFLASWLRGGQTLGMRPWRIRVTNADGQRITPLQAVIRLAVAAAPMLLLGLATWMGPRGAAWAMLIAWIAWFGVAAADSRKRALHDLVAGTELRRMA</sequence>
<evidence type="ECO:0000313" key="9">
    <source>
        <dbReference type="Proteomes" id="UP000027987"/>
    </source>
</evidence>
<evidence type="ECO:0000256" key="1">
    <source>
        <dbReference type="ARBA" id="ARBA00004651"/>
    </source>
</evidence>
<dbReference type="KEGG" id="dja:HY57_19635"/>
<dbReference type="AlphaFoldDB" id="A0A075K5B7"/>
<evidence type="ECO:0000259" key="7">
    <source>
        <dbReference type="Pfam" id="PF06271"/>
    </source>
</evidence>